<keyword evidence="2" id="KW-0472">Membrane</keyword>
<dbReference type="OrthoDB" id="3358048at2759"/>
<keyword evidence="4" id="KW-1185">Reference proteome</keyword>
<dbReference type="AlphaFoldDB" id="A0A8H6M8D4"/>
<feature type="region of interest" description="Disordered" evidence="1">
    <location>
        <begin position="1"/>
        <end position="22"/>
    </location>
</feature>
<gene>
    <name evidence="3" type="ORF">DFP72DRAFT_303888</name>
</gene>
<organism evidence="3 4">
    <name type="scientific">Ephemerocybe angulata</name>
    <dbReference type="NCBI Taxonomy" id="980116"/>
    <lineage>
        <taxon>Eukaryota</taxon>
        <taxon>Fungi</taxon>
        <taxon>Dikarya</taxon>
        <taxon>Basidiomycota</taxon>
        <taxon>Agaricomycotina</taxon>
        <taxon>Agaricomycetes</taxon>
        <taxon>Agaricomycetidae</taxon>
        <taxon>Agaricales</taxon>
        <taxon>Agaricineae</taxon>
        <taxon>Psathyrellaceae</taxon>
        <taxon>Ephemerocybe</taxon>
    </lineage>
</organism>
<feature type="transmembrane region" description="Helical" evidence="2">
    <location>
        <begin position="86"/>
        <end position="108"/>
    </location>
</feature>
<evidence type="ECO:0000256" key="2">
    <source>
        <dbReference type="SAM" id="Phobius"/>
    </source>
</evidence>
<keyword evidence="2" id="KW-0812">Transmembrane</keyword>
<comment type="caution">
    <text evidence="3">The sequence shown here is derived from an EMBL/GenBank/DDBJ whole genome shotgun (WGS) entry which is preliminary data.</text>
</comment>
<evidence type="ECO:0000256" key="1">
    <source>
        <dbReference type="SAM" id="MobiDB-lite"/>
    </source>
</evidence>
<sequence length="193" mass="21508">MATLRRRVPFKSTEDDEGDRVLDEQEQEELIETLRKENEVSTAQYQLLITVLLGLSLSAQLLYLVTPSKRTPIANIFPIAPSHDDSPIPLSTLLTLISIFVHLSISLYCQYPRGLFNLILSPPPKPLPYDQAFALSAVAPALALFLWKPWQTLAWWCLGPCIVYVTYTVVQAIELGGNGVAELEELRYVAPGA</sequence>
<accession>A0A8H6M8D4</accession>
<proteinExistence type="predicted"/>
<evidence type="ECO:0000313" key="4">
    <source>
        <dbReference type="Proteomes" id="UP000521943"/>
    </source>
</evidence>
<feature type="transmembrane region" description="Helical" evidence="2">
    <location>
        <begin position="45"/>
        <end position="66"/>
    </location>
</feature>
<protein>
    <submittedName>
        <fullName evidence="3">Uncharacterized protein</fullName>
    </submittedName>
</protein>
<evidence type="ECO:0000313" key="3">
    <source>
        <dbReference type="EMBL" id="KAF6755886.1"/>
    </source>
</evidence>
<reference evidence="3 4" key="1">
    <citation type="submission" date="2020-07" db="EMBL/GenBank/DDBJ databases">
        <title>Comparative genomics of pyrophilous fungi reveals a link between fire events and developmental genes.</title>
        <authorList>
            <consortium name="DOE Joint Genome Institute"/>
            <person name="Steindorff A.S."/>
            <person name="Carver A."/>
            <person name="Calhoun S."/>
            <person name="Stillman K."/>
            <person name="Liu H."/>
            <person name="Lipzen A."/>
            <person name="Pangilinan J."/>
            <person name="Labutti K."/>
            <person name="Bruns T.D."/>
            <person name="Grigoriev I.V."/>
        </authorList>
    </citation>
    <scope>NUCLEOTIDE SEQUENCE [LARGE SCALE GENOMIC DNA]</scope>
    <source>
        <strain evidence="3 4">CBS 144469</strain>
    </source>
</reference>
<dbReference type="Proteomes" id="UP000521943">
    <property type="component" value="Unassembled WGS sequence"/>
</dbReference>
<name>A0A8H6M8D4_9AGAR</name>
<dbReference type="EMBL" id="JACGCI010000028">
    <property type="protein sequence ID" value="KAF6755886.1"/>
    <property type="molecule type" value="Genomic_DNA"/>
</dbReference>
<keyword evidence="2" id="KW-1133">Transmembrane helix</keyword>